<evidence type="ECO:0000256" key="1">
    <source>
        <dbReference type="SAM" id="MobiDB-lite"/>
    </source>
</evidence>
<feature type="region of interest" description="Disordered" evidence="1">
    <location>
        <begin position="34"/>
        <end position="71"/>
    </location>
</feature>
<reference evidence="2" key="1">
    <citation type="submission" date="2018-05" db="EMBL/GenBank/DDBJ databases">
        <title>Draft genome of Mucuna pruriens seed.</title>
        <authorList>
            <person name="Nnadi N.E."/>
            <person name="Vos R."/>
            <person name="Hasami M.H."/>
            <person name="Devisetty U.K."/>
            <person name="Aguiy J.C."/>
        </authorList>
    </citation>
    <scope>NUCLEOTIDE SEQUENCE [LARGE SCALE GENOMIC DNA]</scope>
    <source>
        <strain evidence="2">JCA_2017</strain>
    </source>
</reference>
<organism evidence="2 3">
    <name type="scientific">Mucuna pruriens</name>
    <name type="common">Velvet bean</name>
    <name type="synonym">Dolichos pruriens</name>
    <dbReference type="NCBI Taxonomy" id="157652"/>
    <lineage>
        <taxon>Eukaryota</taxon>
        <taxon>Viridiplantae</taxon>
        <taxon>Streptophyta</taxon>
        <taxon>Embryophyta</taxon>
        <taxon>Tracheophyta</taxon>
        <taxon>Spermatophyta</taxon>
        <taxon>Magnoliopsida</taxon>
        <taxon>eudicotyledons</taxon>
        <taxon>Gunneridae</taxon>
        <taxon>Pentapetalae</taxon>
        <taxon>rosids</taxon>
        <taxon>fabids</taxon>
        <taxon>Fabales</taxon>
        <taxon>Fabaceae</taxon>
        <taxon>Papilionoideae</taxon>
        <taxon>50 kb inversion clade</taxon>
        <taxon>NPAAA clade</taxon>
        <taxon>indigoferoid/millettioid clade</taxon>
        <taxon>Phaseoleae</taxon>
        <taxon>Mucuna</taxon>
    </lineage>
</organism>
<dbReference type="EMBL" id="QJKJ01003803">
    <property type="protein sequence ID" value="RDX96839.1"/>
    <property type="molecule type" value="Genomic_DNA"/>
</dbReference>
<feature type="non-terminal residue" evidence="2">
    <location>
        <position position="1"/>
    </location>
</feature>
<evidence type="ECO:0000313" key="3">
    <source>
        <dbReference type="Proteomes" id="UP000257109"/>
    </source>
</evidence>
<sequence>MVAPTYHIGSPPWVLPQWHVCFVLKIKNTFENPETQTQRLESPSTAPPQQATQQPRLANFGDEISKRRGEL</sequence>
<protein>
    <submittedName>
        <fullName evidence="2">Uncharacterized protein</fullName>
    </submittedName>
</protein>
<keyword evidence="3" id="KW-1185">Reference proteome</keyword>
<name>A0A371H224_MUCPR</name>
<dbReference type="AlphaFoldDB" id="A0A371H224"/>
<dbReference type="Proteomes" id="UP000257109">
    <property type="component" value="Unassembled WGS sequence"/>
</dbReference>
<accession>A0A371H224</accession>
<feature type="compositionally biased region" description="Low complexity" evidence="1">
    <location>
        <begin position="42"/>
        <end position="55"/>
    </location>
</feature>
<comment type="caution">
    <text evidence="2">The sequence shown here is derived from an EMBL/GenBank/DDBJ whole genome shotgun (WGS) entry which is preliminary data.</text>
</comment>
<evidence type="ECO:0000313" key="2">
    <source>
        <dbReference type="EMBL" id="RDX96839.1"/>
    </source>
</evidence>
<proteinExistence type="predicted"/>
<gene>
    <name evidence="2" type="ORF">CR513_20461</name>
</gene>